<name>A0A1I7V8E8_LOALO</name>
<accession>A0A1I7V8E8</accession>
<dbReference type="InterPro" id="IPR005312">
    <property type="entry name" value="DUF1759"/>
</dbReference>
<protein>
    <submittedName>
        <fullName evidence="2">GAG protein</fullName>
    </submittedName>
</protein>
<sequence length="168" mass="19432">MSDTIIKSAQPAKRELENLLDEAKAMVLTPPDQHLSVEEKEQQFKLKASITLCWYTRINQRKMVGTVNLPQLPLPTFNGDPKIWREEFWGSFNATVHLQKIPDVQKLNYLISCLKENALQAVKGYDIAQKLRRYQELWSRNLESYPLQKSCCEMSCTPSKNMIGSDDR</sequence>
<dbReference type="AlphaFoldDB" id="A0A1I7V8E8"/>
<reference evidence="2" key="2">
    <citation type="submission" date="2016-11" db="UniProtKB">
        <authorList>
            <consortium name="WormBaseParasite"/>
        </authorList>
    </citation>
    <scope>IDENTIFICATION</scope>
</reference>
<reference evidence="1" key="1">
    <citation type="submission" date="2012-04" db="EMBL/GenBank/DDBJ databases">
        <title>The Genome Sequence of Loa loa.</title>
        <authorList>
            <consortium name="The Broad Institute Genome Sequencing Platform"/>
            <consortium name="Broad Institute Genome Sequencing Center for Infectious Disease"/>
            <person name="Nutman T.B."/>
            <person name="Fink D.L."/>
            <person name="Russ C."/>
            <person name="Young S."/>
            <person name="Zeng Q."/>
            <person name="Gargeya S."/>
            <person name="Alvarado L."/>
            <person name="Berlin A."/>
            <person name="Chapman S.B."/>
            <person name="Chen Z."/>
            <person name="Freedman E."/>
            <person name="Gellesch M."/>
            <person name="Goldberg J."/>
            <person name="Griggs A."/>
            <person name="Gujja S."/>
            <person name="Heilman E.R."/>
            <person name="Heiman D."/>
            <person name="Howarth C."/>
            <person name="Mehta T."/>
            <person name="Neiman D."/>
            <person name="Pearson M."/>
            <person name="Roberts A."/>
            <person name="Saif S."/>
            <person name="Shea T."/>
            <person name="Shenoy N."/>
            <person name="Sisk P."/>
            <person name="Stolte C."/>
            <person name="Sykes S."/>
            <person name="White J."/>
            <person name="Yandava C."/>
            <person name="Haas B."/>
            <person name="Henn M.R."/>
            <person name="Nusbaum C."/>
            <person name="Birren B."/>
        </authorList>
    </citation>
    <scope>NUCLEOTIDE SEQUENCE [LARGE SCALE GENOMIC DNA]</scope>
</reference>
<proteinExistence type="predicted"/>
<dbReference type="Proteomes" id="UP000095285">
    <property type="component" value="Unassembled WGS sequence"/>
</dbReference>
<evidence type="ECO:0000313" key="1">
    <source>
        <dbReference type="Proteomes" id="UP000095285"/>
    </source>
</evidence>
<evidence type="ECO:0000313" key="2">
    <source>
        <dbReference type="WBParaSite" id="EN70_10986"/>
    </source>
</evidence>
<organism evidence="1 2">
    <name type="scientific">Loa loa</name>
    <name type="common">Eye worm</name>
    <name type="synonym">Filaria loa</name>
    <dbReference type="NCBI Taxonomy" id="7209"/>
    <lineage>
        <taxon>Eukaryota</taxon>
        <taxon>Metazoa</taxon>
        <taxon>Ecdysozoa</taxon>
        <taxon>Nematoda</taxon>
        <taxon>Chromadorea</taxon>
        <taxon>Rhabditida</taxon>
        <taxon>Spirurina</taxon>
        <taxon>Spiruromorpha</taxon>
        <taxon>Filarioidea</taxon>
        <taxon>Onchocercidae</taxon>
        <taxon>Loa</taxon>
    </lineage>
</organism>
<keyword evidence="1" id="KW-1185">Reference proteome</keyword>
<dbReference type="WBParaSite" id="EN70_10986">
    <property type="protein sequence ID" value="EN70_10986"/>
    <property type="gene ID" value="EN70_10986"/>
</dbReference>
<dbReference type="Pfam" id="PF03564">
    <property type="entry name" value="DUF1759"/>
    <property type="match status" value="1"/>
</dbReference>